<proteinExistence type="predicted"/>
<protein>
    <submittedName>
        <fullName evidence="1">Uncharacterized protein</fullName>
    </submittedName>
</protein>
<sequence length="239" mass="26668">MKYEAFNVAVSTQSDALSSEDLYGEHLVQESELEQLHMAFKVQPLLLWTLLLGAEVALDLGAGLGNYRYNDGHQSTKEVMADALRDCPRVPAHDRILQGELSKTRNKVQLCNRTSEQPNFQQSDTNNGQSNSSWASDQKPWPDPVQSSHQQFNVSAAFIFGDTASAGTPILTSSMNLPRQHHRDCFMMSTTLSHSKVASPLKQTLPKQSPEQARTPKHKKSKKIAIMLRPSHQKGFKVN</sequence>
<name>A0ACC2LR56_PERAE</name>
<dbReference type="Proteomes" id="UP001234297">
    <property type="component" value="Chromosome 3"/>
</dbReference>
<evidence type="ECO:0000313" key="2">
    <source>
        <dbReference type="Proteomes" id="UP001234297"/>
    </source>
</evidence>
<reference evidence="1 2" key="1">
    <citation type="journal article" date="2022" name="Hortic Res">
        <title>A haplotype resolved chromosomal level avocado genome allows analysis of novel avocado genes.</title>
        <authorList>
            <person name="Nath O."/>
            <person name="Fletcher S.J."/>
            <person name="Hayward A."/>
            <person name="Shaw L.M."/>
            <person name="Masouleh A.K."/>
            <person name="Furtado A."/>
            <person name="Henry R.J."/>
            <person name="Mitter N."/>
        </authorList>
    </citation>
    <scope>NUCLEOTIDE SEQUENCE [LARGE SCALE GENOMIC DNA]</scope>
    <source>
        <strain evidence="2">cv. Hass</strain>
    </source>
</reference>
<dbReference type="EMBL" id="CM056811">
    <property type="protein sequence ID" value="KAJ8635511.1"/>
    <property type="molecule type" value="Genomic_DNA"/>
</dbReference>
<comment type="caution">
    <text evidence="1">The sequence shown here is derived from an EMBL/GenBank/DDBJ whole genome shotgun (WGS) entry which is preliminary data.</text>
</comment>
<evidence type="ECO:0000313" key="1">
    <source>
        <dbReference type="EMBL" id="KAJ8635511.1"/>
    </source>
</evidence>
<organism evidence="1 2">
    <name type="scientific">Persea americana</name>
    <name type="common">Avocado</name>
    <dbReference type="NCBI Taxonomy" id="3435"/>
    <lineage>
        <taxon>Eukaryota</taxon>
        <taxon>Viridiplantae</taxon>
        <taxon>Streptophyta</taxon>
        <taxon>Embryophyta</taxon>
        <taxon>Tracheophyta</taxon>
        <taxon>Spermatophyta</taxon>
        <taxon>Magnoliopsida</taxon>
        <taxon>Magnoliidae</taxon>
        <taxon>Laurales</taxon>
        <taxon>Lauraceae</taxon>
        <taxon>Persea</taxon>
    </lineage>
</organism>
<gene>
    <name evidence="1" type="ORF">MRB53_009778</name>
</gene>
<accession>A0ACC2LR56</accession>
<keyword evidence="2" id="KW-1185">Reference proteome</keyword>